<gene>
    <name evidence="6" type="ORF">GCM10009744_19220</name>
</gene>
<dbReference type="Gene3D" id="1.10.10.10">
    <property type="entry name" value="Winged helix-like DNA-binding domain superfamily/Winged helix DNA-binding domain"/>
    <property type="match status" value="1"/>
</dbReference>
<evidence type="ECO:0000256" key="2">
    <source>
        <dbReference type="ARBA" id="ARBA00023125"/>
    </source>
</evidence>
<dbReference type="InterPro" id="IPR036388">
    <property type="entry name" value="WH-like_DNA-bd_sf"/>
</dbReference>
<dbReference type="InterPro" id="IPR036390">
    <property type="entry name" value="WH_DNA-bd_sf"/>
</dbReference>
<dbReference type="Proteomes" id="UP001501319">
    <property type="component" value="Unassembled WGS sequence"/>
</dbReference>
<dbReference type="PANTHER" id="PTHR43537">
    <property type="entry name" value="TRANSCRIPTIONAL REGULATOR, GNTR FAMILY"/>
    <property type="match status" value="1"/>
</dbReference>
<dbReference type="EMBL" id="BAAANE010000004">
    <property type="protein sequence ID" value="GAA1631203.1"/>
    <property type="molecule type" value="Genomic_DNA"/>
</dbReference>
<dbReference type="SUPFAM" id="SSF48008">
    <property type="entry name" value="GntR ligand-binding domain-like"/>
    <property type="match status" value="1"/>
</dbReference>
<evidence type="ECO:0000313" key="6">
    <source>
        <dbReference type="EMBL" id="GAA1631203.1"/>
    </source>
</evidence>
<protein>
    <recommendedName>
        <fullName evidence="5">HTH gntR-type domain-containing protein</fullName>
    </recommendedName>
</protein>
<dbReference type="PROSITE" id="PS50949">
    <property type="entry name" value="HTH_GNTR"/>
    <property type="match status" value="1"/>
</dbReference>
<accession>A0ABP4R4I4</accession>
<dbReference type="PANTHER" id="PTHR43537:SF24">
    <property type="entry name" value="GLUCONATE OPERON TRANSCRIPTIONAL REPRESSOR"/>
    <property type="match status" value="1"/>
</dbReference>
<proteinExistence type="predicted"/>
<evidence type="ECO:0000313" key="7">
    <source>
        <dbReference type="Proteomes" id="UP001501319"/>
    </source>
</evidence>
<dbReference type="RefSeq" id="WP_344110615.1">
    <property type="nucleotide sequence ID" value="NZ_BAAANE010000004.1"/>
</dbReference>
<dbReference type="InterPro" id="IPR008920">
    <property type="entry name" value="TF_FadR/GntR_C"/>
</dbReference>
<evidence type="ECO:0000256" key="3">
    <source>
        <dbReference type="ARBA" id="ARBA00023163"/>
    </source>
</evidence>
<name>A0ABP4R4I4_9ACTN</name>
<feature type="region of interest" description="Disordered" evidence="4">
    <location>
        <begin position="222"/>
        <end position="255"/>
    </location>
</feature>
<dbReference type="SUPFAM" id="SSF46785">
    <property type="entry name" value="Winged helix' DNA-binding domain"/>
    <property type="match status" value="1"/>
</dbReference>
<feature type="domain" description="HTH gntR-type" evidence="5">
    <location>
        <begin position="9"/>
        <end position="76"/>
    </location>
</feature>
<dbReference type="Pfam" id="PF00392">
    <property type="entry name" value="GntR"/>
    <property type="match status" value="1"/>
</dbReference>
<keyword evidence="1" id="KW-0805">Transcription regulation</keyword>
<dbReference type="Pfam" id="PF07729">
    <property type="entry name" value="FCD"/>
    <property type="match status" value="1"/>
</dbReference>
<reference evidence="7" key="1">
    <citation type="journal article" date="2019" name="Int. J. Syst. Evol. Microbiol.">
        <title>The Global Catalogue of Microorganisms (GCM) 10K type strain sequencing project: providing services to taxonomists for standard genome sequencing and annotation.</title>
        <authorList>
            <consortium name="The Broad Institute Genomics Platform"/>
            <consortium name="The Broad Institute Genome Sequencing Center for Infectious Disease"/>
            <person name="Wu L."/>
            <person name="Ma J."/>
        </authorList>
    </citation>
    <scope>NUCLEOTIDE SEQUENCE [LARGE SCALE GENOMIC DNA]</scope>
    <source>
        <strain evidence="7">JCM 14306</strain>
    </source>
</reference>
<dbReference type="InterPro" id="IPR011711">
    <property type="entry name" value="GntR_C"/>
</dbReference>
<comment type="caution">
    <text evidence="6">The sequence shown here is derived from an EMBL/GenBank/DDBJ whole genome shotgun (WGS) entry which is preliminary data.</text>
</comment>
<organism evidence="6 7">
    <name type="scientific">Kribbella alba</name>
    <dbReference type="NCBI Taxonomy" id="190197"/>
    <lineage>
        <taxon>Bacteria</taxon>
        <taxon>Bacillati</taxon>
        <taxon>Actinomycetota</taxon>
        <taxon>Actinomycetes</taxon>
        <taxon>Propionibacteriales</taxon>
        <taxon>Kribbellaceae</taxon>
        <taxon>Kribbella</taxon>
    </lineage>
</organism>
<evidence type="ECO:0000256" key="4">
    <source>
        <dbReference type="SAM" id="MobiDB-lite"/>
    </source>
</evidence>
<dbReference type="InterPro" id="IPR000524">
    <property type="entry name" value="Tscrpt_reg_HTH_GntR"/>
</dbReference>
<dbReference type="SMART" id="SM00345">
    <property type="entry name" value="HTH_GNTR"/>
    <property type="match status" value="1"/>
</dbReference>
<evidence type="ECO:0000256" key="1">
    <source>
        <dbReference type="ARBA" id="ARBA00023015"/>
    </source>
</evidence>
<keyword evidence="3" id="KW-0804">Transcription</keyword>
<keyword evidence="2" id="KW-0238">DNA-binding</keyword>
<keyword evidence="7" id="KW-1185">Reference proteome</keyword>
<evidence type="ECO:0000259" key="5">
    <source>
        <dbReference type="PROSITE" id="PS50949"/>
    </source>
</evidence>
<dbReference type="Gene3D" id="1.20.120.530">
    <property type="entry name" value="GntR ligand-binding domain-like"/>
    <property type="match status" value="1"/>
</dbReference>
<dbReference type="SMART" id="SM00895">
    <property type="entry name" value="FCD"/>
    <property type="match status" value="1"/>
</dbReference>
<sequence>MDDQNGSRPTKAELAYALVREQILRGELEPGSVIQQGPLARELGISTTPLREAMRRLMSDGLVELDAHRDARVSTLNAEEARDLLEMRRSLDPLAAGLAAERRTREDLDRIRRTAAELEPLLTDPRVDELATHRRFHSSIYGASHNELLTKTLDGLWDRVDRYRRLALESERSLRDLDRTHTEHLALVEAVAAGDAETAAMVMRHHIDASLGARAASHLLSESDERVGEASGRVNGLGKRGKQPGGRPEEAQHAR</sequence>